<evidence type="ECO:0000259" key="6">
    <source>
        <dbReference type="Pfam" id="PF00155"/>
    </source>
</evidence>
<dbReference type="GO" id="GO:0047804">
    <property type="term" value="F:cysteine-S-conjugate beta-lyase activity"/>
    <property type="evidence" value="ECO:0007669"/>
    <property type="project" value="UniProtKB-EC"/>
</dbReference>
<keyword evidence="7" id="KW-0808">Transferase</keyword>
<dbReference type="Proteomes" id="UP000283721">
    <property type="component" value="Unassembled WGS sequence"/>
</dbReference>
<keyword evidence="3" id="KW-0663">Pyridoxal phosphate</keyword>
<organism evidence="7 8">
    <name type="scientific">Agathobacter rectalis</name>
    <dbReference type="NCBI Taxonomy" id="39491"/>
    <lineage>
        <taxon>Bacteria</taxon>
        <taxon>Bacillati</taxon>
        <taxon>Bacillota</taxon>
        <taxon>Clostridia</taxon>
        <taxon>Lachnospirales</taxon>
        <taxon>Lachnospiraceae</taxon>
        <taxon>Agathobacter</taxon>
    </lineage>
</organism>
<dbReference type="InterPro" id="IPR004839">
    <property type="entry name" value="Aminotransferase_I/II_large"/>
</dbReference>
<dbReference type="InterPro" id="IPR015422">
    <property type="entry name" value="PyrdxlP-dep_Trfase_small"/>
</dbReference>
<comment type="cofactor">
    <cofactor evidence="1">
        <name>pyridoxal 5'-phosphate</name>
        <dbReference type="ChEBI" id="CHEBI:597326"/>
    </cofactor>
</comment>
<dbReference type="Gene3D" id="3.90.1150.10">
    <property type="entry name" value="Aspartate Aminotransferase, domain 1"/>
    <property type="match status" value="1"/>
</dbReference>
<dbReference type="NCBIfam" id="TIGR04350">
    <property type="entry name" value="C_S_lyase_PatB"/>
    <property type="match status" value="1"/>
</dbReference>
<proteinExistence type="inferred from homology"/>
<sequence length="383" mass="43026">MYDFDTVVDRRNTGSLKWDVAENELPMWVADMDFKTAPQIIDAISERVSHGVFGYSIIPDEWNDAYISWWDRRHGLKIERDSLIFCTGVVPAISSTVRKLTTPGENVLIMTPVYNIFFNSIFNNGVNVQESPLGYENGRYFVDYDRLEHDLSNPQTTLMIFCNPHNPCGIIWTKDELAKIGALCRKYNVTVISDEIHCDITAPGKSYVPFAAASKDCADISITCIAPTKCFNMAGLQTAAVMVPNKFLRHKVWRALNTDEVAEPNAFAITAAVAAFTKGEPWLEELRKYLWENRKTVCDFVAENLPQIHVVDADATYLMWLDCSALTDDSVAFTQMIREKTGLYLSEGAEFGGNGRYFVRLNIACPGSAYGRASKVKKSSRLS</sequence>
<keyword evidence="7" id="KW-0032">Aminotransferase</keyword>
<name>A0A413Q8M7_9FIRM</name>
<evidence type="ECO:0000313" key="8">
    <source>
        <dbReference type="Proteomes" id="UP000283721"/>
    </source>
</evidence>
<comment type="similarity">
    <text evidence="5">Belongs to the class-II pyridoxal-phosphate-dependent aminotransferase family. MalY/PatB cystathionine beta-lyase subfamily.</text>
</comment>
<evidence type="ECO:0000256" key="5">
    <source>
        <dbReference type="ARBA" id="ARBA00037974"/>
    </source>
</evidence>
<dbReference type="InterPro" id="IPR027619">
    <property type="entry name" value="C-S_lyase_PatB-like"/>
</dbReference>
<evidence type="ECO:0000256" key="1">
    <source>
        <dbReference type="ARBA" id="ARBA00001933"/>
    </source>
</evidence>
<dbReference type="GO" id="GO:0030170">
    <property type="term" value="F:pyridoxal phosphate binding"/>
    <property type="evidence" value="ECO:0007669"/>
    <property type="project" value="InterPro"/>
</dbReference>
<dbReference type="EC" id="4.4.1.13" evidence="2"/>
<reference evidence="7 8" key="1">
    <citation type="submission" date="2018-08" db="EMBL/GenBank/DDBJ databases">
        <title>A genome reference for cultivated species of the human gut microbiota.</title>
        <authorList>
            <person name="Zou Y."/>
            <person name="Xue W."/>
            <person name="Luo G."/>
        </authorList>
    </citation>
    <scope>NUCLEOTIDE SEQUENCE [LARGE SCALE GENOMIC DNA]</scope>
    <source>
        <strain evidence="7 8">AM47-6BH</strain>
    </source>
</reference>
<dbReference type="SUPFAM" id="SSF53383">
    <property type="entry name" value="PLP-dependent transferases"/>
    <property type="match status" value="1"/>
</dbReference>
<dbReference type="PANTHER" id="PTHR43525:SF1">
    <property type="entry name" value="PROTEIN MALY"/>
    <property type="match status" value="1"/>
</dbReference>
<dbReference type="Pfam" id="PF00155">
    <property type="entry name" value="Aminotran_1_2"/>
    <property type="match status" value="1"/>
</dbReference>
<dbReference type="EMBL" id="QSES01000006">
    <property type="protein sequence ID" value="RGZ94286.1"/>
    <property type="molecule type" value="Genomic_DNA"/>
</dbReference>
<keyword evidence="4" id="KW-0456">Lyase</keyword>
<dbReference type="PANTHER" id="PTHR43525">
    <property type="entry name" value="PROTEIN MALY"/>
    <property type="match status" value="1"/>
</dbReference>
<dbReference type="InterPro" id="IPR015424">
    <property type="entry name" value="PyrdxlP-dep_Trfase"/>
</dbReference>
<evidence type="ECO:0000256" key="3">
    <source>
        <dbReference type="ARBA" id="ARBA00022898"/>
    </source>
</evidence>
<protein>
    <recommendedName>
        <fullName evidence="2">cysteine-S-conjugate beta-lyase</fullName>
        <ecNumber evidence="2">4.4.1.13</ecNumber>
    </recommendedName>
</protein>
<evidence type="ECO:0000256" key="4">
    <source>
        <dbReference type="ARBA" id="ARBA00023239"/>
    </source>
</evidence>
<gene>
    <name evidence="7" type="ORF">DW967_04120</name>
</gene>
<feature type="domain" description="Aminotransferase class I/classII large" evidence="6">
    <location>
        <begin position="31"/>
        <end position="365"/>
    </location>
</feature>
<dbReference type="InterPro" id="IPR015421">
    <property type="entry name" value="PyrdxlP-dep_Trfase_major"/>
</dbReference>
<dbReference type="CDD" id="cd00609">
    <property type="entry name" value="AAT_like"/>
    <property type="match status" value="1"/>
</dbReference>
<evidence type="ECO:0000313" key="7">
    <source>
        <dbReference type="EMBL" id="RGZ94286.1"/>
    </source>
</evidence>
<dbReference type="Gene3D" id="3.40.640.10">
    <property type="entry name" value="Type I PLP-dependent aspartate aminotransferase-like (Major domain)"/>
    <property type="match status" value="1"/>
</dbReference>
<dbReference type="InterPro" id="IPR051798">
    <property type="entry name" value="Class-II_PLP-Dep_Aminotrans"/>
</dbReference>
<comment type="caution">
    <text evidence="7">The sequence shown here is derived from an EMBL/GenBank/DDBJ whole genome shotgun (WGS) entry which is preliminary data.</text>
</comment>
<dbReference type="GO" id="GO:0008483">
    <property type="term" value="F:transaminase activity"/>
    <property type="evidence" value="ECO:0007669"/>
    <property type="project" value="UniProtKB-KW"/>
</dbReference>
<evidence type="ECO:0000256" key="2">
    <source>
        <dbReference type="ARBA" id="ARBA00012224"/>
    </source>
</evidence>
<accession>A0A413Q8M7</accession>
<dbReference type="AlphaFoldDB" id="A0A413Q8M7"/>